<dbReference type="STRING" id="1367477.N288_07190"/>
<keyword evidence="5" id="KW-1185">Reference proteome</keyword>
<dbReference type="HOGENOM" id="CLU_068979_5_2_9"/>
<dbReference type="Gene3D" id="3.40.50.850">
    <property type="entry name" value="Isochorismatase-like"/>
    <property type="match status" value="1"/>
</dbReference>
<dbReference type="AlphaFoldDB" id="U5L6B3"/>
<name>U5L6B3_9BACI</name>
<dbReference type="EMBL" id="CP006643">
    <property type="protein sequence ID" value="AGX03369.1"/>
    <property type="molecule type" value="Genomic_DNA"/>
</dbReference>
<evidence type="ECO:0000256" key="2">
    <source>
        <dbReference type="ARBA" id="ARBA00022801"/>
    </source>
</evidence>
<evidence type="ECO:0000259" key="3">
    <source>
        <dbReference type="Pfam" id="PF00857"/>
    </source>
</evidence>
<dbReference type="InterPro" id="IPR036380">
    <property type="entry name" value="Isochorismatase-like_sf"/>
</dbReference>
<dbReference type="GO" id="GO:0016787">
    <property type="term" value="F:hydrolase activity"/>
    <property type="evidence" value="ECO:0007669"/>
    <property type="project" value="UniProtKB-KW"/>
</dbReference>
<reference evidence="4 5" key="1">
    <citation type="submission" date="2013-07" db="EMBL/GenBank/DDBJ databases">
        <title>Complete genome sequence of Bacillus infantis NRRL B-14911 that has potential to induce cardiac disease by antigenic mimicry.</title>
        <authorList>
            <person name="Massilamany C."/>
            <person name="Smith T.P.L."/>
            <person name="Loy J.D."/>
            <person name="Barletta R."/>
            <person name="Reddy J."/>
        </authorList>
    </citation>
    <scope>NUCLEOTIDE SEQUENCE [LARGE SCALE GENOMIC DNA]</scope>
    <source>
        <strain evidence="4 5">NRRL B-14911</strain>
    </source>
</reference>
<dbReference type="KEGG" id="bif:N288_07190"/>
<dbReference type="PANTHER" id="PTHR43540:SF1">
    <property type="entry name" value="ISOCHORISMATASE HYDROLASE"/>
    <property type="match status" value="1"/>
</dbReference>
<dbReference type="Pfam" id="PF00857">
    <property type="entry name" value="Isochorismatase"/>
    <property type="match status" value="1"/>
</dbReference>
<dbReference type="Proteomes" id="UP000017805">
    <property type="component" value="Chromosome"/>
</dbReference>
<keyword evidence="2" id="KW-0378">Hydrolase</keyword>
<dbReference type="PANTHER" id="PTHR43540">
    <property type="entry name" value="PEROXYUREIDOACRYLATE/UREIDOACRYLATE AMIDOHYDROLASE-RELATED"/>
    <property type="match status" value="1"/>
</dbReference>
<dbReference type="PATRIC" id="fig|1367477.3.peg.1358"/>
<sequence>MKKMDSPPALLVLDVQKGFDDPYWGKRNNPAAEQIIGQLQDEWRKRGWKIIYSQHLSVQPSSPLYRDNPEGVSFKDANAPLPDEKVFQKEVNSAFIGTSLESYLRGENIQDVCITGLSTQHCVSTTARMAGNLGFTTYLVSDACAAFEAKGIGGTVYSPEQVHEIELAMLNKEFAQVVTAGELAGLLV</sequence>
<organism evidence="4 5">
    <name type="scientific">Bacillus infantis NRRL B-14911</name>
    <dbReference type="NCBI Taxonomy" id="1367477"/>
    <lineage>
        <taxon>Bacteria</taxon>
        <taxon>Bacillati</taxon>
        <taxon>Bacillota</taxon>
        <taxon>Bacilli</taxon>
        <taxon>Bacillales</taxon>
        <taxon>Bacillaceae</taxon>
        <taxon>Bacillus</taxon>
    </lineage>
</organism>
<evidence type="ECO:0000256" key="1">
    <source>
        <dbReference type="ARBA" id="ARBA00006336"/>
    </source>
</evidence>
<protein>
    <submittedName>
        <fullName evidence="4">Isochorismatase</fullName>
    </submittedName>
</protein>
<dbReference type="SUPFAM" id="SSF52499">
    <property type="entry name" value="Isochorismatase-like hydrolases"/>
    <property type="match status" value="1"/>
</dbReference>
<gene>
    <name evidence="4" type="ORF">N288_07190</name>
</gene>
<dbReference type="InterPro" id="IPR000868">
    <property type="entry name" value="Isochorismatase-like_dom"/>
</dbReference>
<evidence type="ECO:0000313" key="4">
    <source>
        <dbReference type="EMBL" id="AGX03369.1"/>
    </source>
</evidence>
<comment type="similarity">
    <text evidence="1">Belongs to the isochorismatase family.</text>
</comment>
<accession>U5L6B3</accession>
<dbReference type="InterPro" id="IPR050272">
    <property type="entry name" value="Isochorismatase-like_hydrls"/>
</dbReference>
<proteinExistence type="inferred from homology"/>
<evidence type="ECO:0000313" key="5">
    <source>
        <dbReference type="Proteomes" id="UP000017805"/>
    </source>
</evidence>
<feature type="domain" description="Isochorismatase-like" evidence="3">
    <location>
        <begin position="9"/>
        <end position="180"/>
    </location>
</feature>
<dbReference type="CDD" id="cd01014">
    <property type="entry name" value="nicotinamidase_related"/>
    <property type="match status" value="1"/>
</dbReference>